<reference evidence="1 2" key="1">
    <citation type="submission" date="2017-03" db="EMBL/GenBank/DDBJ databases">
        <title>An alternative strategy for trypanosome survival in the mammalian bloodstream revealed through genome and transcriptome analysis of the ubiquitous bovine parasite Trypanosoma (Megatrypanum) theileri.</title>
        <authorList>
            <person name="Kelly S."/>
            <person name="Ivens A."/>
            <person name="Mott A."/>
            <person name="O'Neill E."/>
            <person name="Emms D."/>
            <person name="Macleod O."/>
            <person name="Voorheis P."/>
            <person name="Matthews J."/>
            <person name="Matthews K."/>
            <person name="Carrington M."/>
        </authorList>
    </citation>
    <scope>NUCLEOTIDE SEQUENCE [LARGE SCALE GENOMIC DNA]</scope>
    <source>
        <strain evidence="1">Edinburgh</strain>
    </source>
</reference>
<organism evidence="1 2">
    <name type="scientific">Trypanosoma theileri</name>
    <dbReference type="NCBI Taxonomy" id="67003"/>
    <lineage>
        <taxon>Eukaryota</taxon>
        <taxon>Discoba</taxon>
        <taxon>Euglenozoa</taxon>
        <taxon>Kinetoplastea</taxon>
        <taxon>Metakinetoplastina</taxon>
        <taxon>Trypanosomatida</taxon>
        <taxon>Trypanosomatidae</taxon>
        <taxon>Trypanosoma</taxon>
    </lineage>
</organism>
<dbReference type="VEuPathDB" id="TriTrypDB:TM35_000024980"/>
<dbReference type="OrthoDB" id="265078at2759"/>
<keyword evidence="2" id="KW-1185">Reference proteome</keyword>
<dbReference type="InterPro" id="IPR036034">
    <property type="entry name" value="PDZ_sf"/>
</dbReference>
<dbReference type="AlphaFoldDB" id="A0A1X0P8C3"/>
<evidence type="ECO:0000313" key="2">
    <source>
        <dbReference type="Proteomes" id="UP000192257"/>
    </source>
</evidence>
<evidence type="ECO:0000313" key="1">
    <source>
        <dbReference type="EMBL" id="ORC93172.1"/>
    </source>
</evidence>
<accession>A0A1X0P8C3</accession>
<dbReference type="Gene3D" id="2.30.42.10">
    <property type="match status" value="1"/>
</dbReference>
<sequence length="383" mass="42390">MTEALNRKFDLLVKSGKCPPYLLDVVSLLVAHANDTELFKKELRSAPFDSVVAPMKKQNVVVPSSADQVSAVTVMSGQKDNERVAEINKNGLYTQEQVLQTAEASLRAYATDLKKINDIAMATSSKRLREMKTSTSTEMMEFRDRVVRDTVERTREELNSLRMEWLESMNVEVGRLKTDINKLGIESQKEMCKITDAYTNYISKGFELMKTEPLEVAHSVLAECALSASRVELVEQQLVPKVEIDVLCERVKSMERAITQIMRSSSGLTISNEKNTFLSSSVVNPHNRGGITPDVENTTLLGLLVRDGGDEVEGVIVTQVTPGSAAATVHIGPDCIISHVGKTPTTRKEDFATAVLQAGREVRLTVYDPRTGKVSLVTLEQRQ</sequence>
<dbReference type="GeneID" id="39981596"/>
<dbReference type="EMBL" id="NBCO01000002">
    <property type="protein sequence ID" value="ORC93172.1"/>
    <property type="molecule type" value="Genomic_DNA"/>
</dbReference>
<gene>
    <name evidence="1" type="ORF">TM35_000024980</name>
</gene>
<dbReference type="RefSeq" id="XP_028887238.1">
    <property type="nucleotide sequence ID" value="XM_029021816.1"/>
</dbReference>
<dbReference type="SUPFAM" id="SSF50156">
    <property type="entry name" value="PDZ domain-like"/>
    <property type="match status" value="1"/>
</dbReference>
<dbReference type="CDD" id="cd00136">
    <property type="entry name" value="PDZ_canonical"/>
    <property type="match status" value="1"/>
</dbReference>
<comment type="caution">
    <text evidence="1">The sequence shown here is derived from an EMBL/GenBank/DDBJ whole genome shotgun (WGS) entry which is preliminary data.</text>
</comment>
<evidence type="ECO:0008006" key="3">
    <source>
        <dbReference type="Google" id="ProtNLM"/>
    </source>
</evidence>
<proteinExistence type="predicted"/>
<name>A0A1X0P8C3_9TRYP</name>
<dbReference type="Proteomes" id="UP000192257">
    <property type="component" value="Unassembled WGS sequence"/>
</dbReference>
<protein>
    <recommendedName>
        <fullName evidence="3">PDZ domain-containing protein</fullName>
    </recommendedName>
</protein>